<proteinExistence type="predicted"/>
<dbReference type="InterPro" id="IPR005174">
    <property type="entry name" value="KIB1-4_b-propeller"/>
</dbReference>
<dbReference type="AlphaFoldDB" id="A0A922A1S6"/>
<dbReference type="Proteomes" id="UP000811246">
    <property type="component" value="Unassembled WGS sequence"/>
</dbReference>
<protein>
    <recommendedName>
        <fullName evidence="1">KIB1-4 beta-propeller domain-containing protein</fullName>
    </recommendedName>
</protein>
<reference evidence="2" key="1">
    <citation type="submission" date="2021-01" db="EMBL/GenBank/DDBJ databases">
        <authorList>
            <person name="Lovell J.T."/>
            <person name="Bentley N."/>
            <person name="Bhattarai G."/>
            <person name="Jenkins J.W."/>
            <person name="Sreedasyam A."/>
            <person name="Alarcon Y."/>
            <person name="Bock C."/>
            <person name="Boston L."/>
            <person name="Carlson J."/>
            <person name="Cervantes K."/>
            <person name="Clermont K."/>
            <person name="Krom N."/>
            <person name="Kubenka K."/>
            <person name="Mamidi S."/>
            <person name="Mattison C."/>
            <person name="Monteros M."/>
            <person name="Pisani C."/>
            <person name="Plott C."/>
            <person name="Rajasekar S."/>
            <person name="Rhein H.S."/>
            <person name="Rohla C."/>
            <person name="Song M."/>
            <person name="Hilaire R.S."/>
            <person name="Shu S."/>
            <person name="Wells L."/>
            <person name="Wang X."/>
            <person name="Webber J."/>
            <person name="Heerema R.J."/>
            <person name="Klein P."/>
            <person name="Conner P."/>
            <person name="Grauke L."/>
            <person name="Grimwood J."/>
            <person name="Schmutz J."/>
            <person name="Randall J.J."/>
        </authorList>
    </citation>
    <scope>NUCLEOTIDE SEQUENCE</scope>
    <source>
        <tissue evidence="2">Leaf</tissue>
    </source>
</reference>
<sequence>MDRDSQTVSSLSCAALTQTPWLMLPSDQEDDSDDARCFFSLAENKTYKIENVFDGLPDAWCVGSSHCWMVVLDQRGNPRLFNTFCKAKVELPAFPCKMKPNVGETYFIEQLRKIFIVKAVVLFMNQSCRVVVIYGIHSRLAFCTLEDNTWTGLGDEGYRDIICYENQLCTLADNGSIAVWDFRSPFPTKIIRPSAPVSEIDHYENFPRNKFFTQSYLVESMGGLLLVYRIVGYFVNSEGIAVDEYDLLSPDDTHPLVCPYRTKVFNIYELDHKQETWKKVESLGDRVIFVGGNYSISFSIHDLEGCESNTIYFSDDNWKQVDEDYLYGGHDFGKFNLTDGSFETTDYCSKFDPPPFWIIPAPQR</sequence>
<evidence type="ECO:0000313" key="3">
    <source>
        <dbReference type="Proteomes" id="UP000811246"/>
    </source>
</evidence>
<dbReference type="InterPro" id="IPR050942">
    <property type="entry name" value="F-box_BR-signaling"/>
</dbReference>
<evidence type="ECO:0000313" key="2">
    <source>
        <dbReference type="EMBL" id="KAG6620223.1"/>
    </source>
</evidence>
<gene>
    <name evidence="2" type="ORF">I3842_Q074800</name>
</gene>
<name>A0A922A1S6_CARIL</name>
<evidence type="ECO:0000259" key="1">
    <source>
        <dbReference type="Pfam" id="PF03478"/>
    </source>
</evidence>
<feature type="domain" description="KIB1-4 beta-propeller" evidence="1">
    <location>
        <begin position="38"/>
        <end position="335"/>
    </location>
</feature>
<comment type="caution">
    <text evidence="2">The sequence shown here is derived from an EMBL/GenBank/DDBJ whole genome shotgun (WGS) entry which is preliminary data.</text>
</comment>
<dbReference type="Pfam" id="PF03478">
    <property type="entry name" value="Beta-prop_KIB1-4"/>
    <property type="match status" value="1"/>
</dbReference>
<organism evidence="2 3">
    <name type="scientific">Carya illinoinensis</name>
    <name type="common">Pecan</name>
    <dbReference type="NCBI Taxonomy" id="32201"/>
    <lineage>
        <taxon>Eukaryota</taxon>
        <taxon>Viridiplantae</taxon>
        <taxon>Streptophyta</taxon>
        <taxon>Embryophyta</taxon>
        <taxon>Tracheophyta</taxon>
        <taxon>Spermatophyta</taxon>
        <taxon>Magnoliopsida</taxon>
        <taxon>eudicotyledons</taxon>
        <taxon>Gunneridae</taxon>
        <taxon>Pentapetalae</taxon>
        <taxon>rosids</taxon>
        <taxon>fabids</taxon>
        <taxon>Fagales</taxon>
        <taxon>Juglandaceae</taxon>
        <taxon>Carya</taxon>
    </lineage>
</organism>
<accession>A0A922A1S6</accession>
<dbReference type="PANTHER" id="PTHR44259:SF113">
    <property type="entry name" value="OS06G0659700 PROTEIN"/>
    <property type="match status" value="1"/>
</dbReference>
<dbReference type="EMBL" id="MU228917">
    <property type="protein sequence ID" value="KAG6620223.1"/>
    <property type="molecule type" value="Genomic_DNA"/>
</dbReference>
<dbReference type="PANTHER" id="PTHR44259">
    <property type="entry name" value="OS07G0183000 PROTEIN-RELATED"/>
    <property type="match status" value="1"/>
</dbReference>